<protein>
    <submittedName>
        <fullName evidence="1">Uncharacterized protein</fullName>
    </submittedName>
</protein>
<proteinExistence type="predicted"/>
<reference evidence="1 2" key="1">
    <citation type="journal article" date="2019" name="Environ. Microbiol.">
        <title>At the nexus of three kingdoms: the genome of the mycorrhizal fungus Gigaspora margarita provides insights into plant, endobacterial and fungal interactions.</title>
        <authorList>
            <person name="Venice F."/>
            <person name="Ghignone S."/>
            <person name="Salvioli di Fossalunga A."/>
            <person name="Amselem J."/>
            <person name="Novero M."/>
            <person name="Xianan X."/>
            <person name="Sedzielewska Toro K."/>
            <person name="Morin E."/>
            <person name="Lipzen A."/>
            <person name="Grigoriev I.V."/>
            <person name="Henrissat B."/>
            <person name="Martin F.M."/>
            <person name="Bonfante P."/>
        </authorList>
    </citation>
    <scope>NUCLEOTIDE SEQUENCE [LARGE SCALE GENOMIC DNA]</scope>
    <source>
        <strain evidence="1 2">BEG34</strain>
    </source>
</reference>
<gene>
    <name evidence="1" type="ORF">F8M41_025303</name>
</gene>
<accession>A0A8H4ABN6</accession>
<name>A0A8H4ABN6_GIGMA</name>
<dbReference type="AlphaFoldDB" id="A0A8H4ABN6"/>
<organism evidence="1 2">
    <name type="scientific">Gigaspora margarita</name>
    <dbReference type="NCBI Taxonomy" id="4874"/>
    <lineage>
        <taxon>Eukaryota</taxon>
        <taxon>Fungi</taxon>
        <taxon>Fungi incertae sedis</taxon>
        <taxon>Mucoromycota</taxon>
        <taxon>Glomeromycotina</taxon>
        <taxon>Glomeromycetes</taxon>
        <taxon>Diversisporales</taxon>
        <taxon>Gigasporaceae</taxon>
        <taxon>Gigaspora</taxon>
    </lineage>
</organism>
<evidence type="ECO:0000313" key="2">
    <source>
        <dbReference type="Proteomes" id="UP000439903"/>
    </source>
</evidence>
<comment type="caution">
    <text evidence="1">The sequence shown here is derived from an EMBL/GenBank/DDBJ whole genome shotgun (WGS) entry which is preliminary data.</text>
</comment>
<dbReference type="Proteomes" id="UP000439903">
    <property type="component" value="Unassembled WGS sequence"/>
</dbReference>
<keyword evidence="2" id="KW-1185">Reference proteome</keyword>
<dbReference type="EMBL" id="WTPW01000899">
    <property type="protein sequence ID" value="KAF0470704.1"/>
    <property type="molecule type" value="Genomic_DNA"/>
</dbReference>
<evidence type="ECO:0000313" key="1">
    <source>
        <dbReference type="EMBL" id="KAF0470704.1"/>
    </source>
</evidence>
<sequence length="114" mass="12546">MLGKSDDFVDLKVLNCNKTDMIRSDFINDDVIDDDIINDHINNDITNNNINKLSSNGLDPSTSSDPLIVGSQTNQCNANNIHNSLNSNTNAIDISNHTVGNDEERIDIMLDNVS</sequence>